<accession>A0A6M3JPC0</accession>
<name>A0A6M3JPC0_9ZZZZ</name>
<protein>
    <submittedName>
        <fullName evidence="2">Putative ATPase domain containing protein</fullName>
    </submittedName>
</protein>
<sequence>MFTGIVTVTGEHDTGKTTLGLEAGAPSRTYLLDDDVKGRSTYNDLALAGVELGRYTDLTAAGRGRTELAFHNYCMGLIRDIKDGEFDVLMWDTWTRFQQSFHPYVKAHPSEFRATWALMGKIKGPQMWNEASLYEAAILNELQQKVPLVILNTHLKDDYVGGQKTGKMKPAHGKTLARVSRLRIWLRHNPRSPVPIALVLKRLDEKRLIDGRLRTVAVLPRKVTPRPWPITDYLDSMTVKDESLWDTFQWYQENPVGHRLPFPEETPNEYELSILDGTLTDEQKLVLRSAIQSEKIEEVETVEMANVARERARELSEGGDNYMTIVEKMRGEVEGGGLTCDLDDVTVMNVMQWVK</sequence>
<proteinExistence type="predicted"/>
<reference evidence="2" key="1">
    <citation type="submission" date="2020-03" db="EMBL/GenBank/DDBJ databases">
        <title>The deep terrestrial virosphere.</title>
        <authorList>
            <person name="Holmfeldt K."/>
            <person name="Nilsson E."/>
            <person name="Simone D."/>
            <person name="Lopez-Fernandez M."/>
            <person name="Wu X."/>
            <person name="de Brujin I."/>
            <person name="Lundin D."/>
            <person name="Andersson A."/>
            <person name="Bertilsson S."/>
            <person name="Dopson M."/>
        </authorList>
    </citation>
    <scope>NUCLEOTIDE SEQUENCE</scope>
    <source>
        <strain evidence="2">MM415A03601</strain>
        <strain evidence="1">MM415B01222</strain>
    </source>
</reference>
<dbReference type="EMBL" id="MT141811">
    <property type="protein sequence ID" value="QJA70667.1"/>
    <property type="molecule type" value="Genomic_DNA"/>
</dbReference>
<dbReference type="AlphaFoldDB" id="A0A6M3JPC0"/>
<evidence type="ECO:0000313" key="2">
    <source>
        <dbReference type="EMBL" id="QJA70667.1"/>
    </source>
</evidence>
<evidence type="ECO:0000313" key="1">
    <source>
        <dbReference type="EMBL" id="QJA59880.1"/>
    </source>
</evidence>
<organism evidence="2">
    <name type="scientific">viral metagenome</name>
    <dbReference type="NCBI Taxonomy" id="1070528"/>
    <lineage>
        <taxon>unclassified sequences</taxon>
        <taxon>metagenomes</taxon>
        <taxon>organismal metagenomes</taxon>
    </lineage>
</organism>
<gene>
    <name evidence="2" type="ORF">MM415A03601_0001</name>
    <name evidence="1" type="ORF">MM415B01222_0026</name>
</gene>
<dbReference type="EMBL" id="MT141387">
    <property type="protein sequence ID" value="QJA59880.1"/>
    <property type="molecule type" value="Genomic_DNA"/>
</dbReference>